<evidence type="ECO:0000256" key="3">
    <source>
        <dbReference type="ARBA" id="ARBA00013253"/>
    </source>
</evidence>
<evidence type="ECO:0000256" key="12">
    <source>
        <dbReference type="ARBA" id="ARBA00033413"/>
    </source>
</evidence>
<evidence type="ECO:0000313" key="15">
    <source>
        <dbReference type="Proteomes" id="UP000196531"/>
    </source>
</evidence>
<feature type="domain" description="7,8-dihydro-6-hydroxymethylpterin-pyrophosphokinase" evidence="13">
    <location>
        <begin position="4"/>
        <end position="130"/>
    </location>
</feature>
<accession>A0A1Y5F7M3</accession>
<keyword evidence="8" id="KW-0067">ATP-binding</keyword>
<keyword evidence="5" id="KW-0808">Transferase</keyword>
<evidence type="ECO:0000256" key="6">
    <source>
        <dbReference type="ARBA" id="ARBA00022741"/>
    </source>
</evidence>
<gene>
    <name evidence="14" type="ORF">A9Q84_20490</name>
</gene>
<keyword evidence="7 14" id="KW-0418">Kinase</keyword>
<reference evidence="15" key="1">
    <citation type="journal article" date="2017" name="Proc. Natl. Acad. Sci. U.S.A.">
        <title>Simulation of Deepwater Horizon oil plume reveals substrate specialization within a complex community of hydrocarbon-degraders.</title>
        <authorList>
            <person name="Hu P."/>
            <person name="Dubinsky E.A."/>
            <person name="Probst A.J."/>
            <person name="Wang J."/>
            <person name="Sieber C.M.K."/>
            <person name="Tom L.M."/>
            <person name="Gardinali P."/>
            <person name="Banfield J.F."/>
            <person name="Atlas R.M."/>
            <person name="Andersen G.L."/>
        </authorList>
    </citation>
    <scope>NUCLEOTIDE SEQUENCE [LARGE SCALE GENOMIC DNA]</scope>
</reference>
<name>A0A1Y5F7M3_9BACT</name>
<evidence type="ECO:0000256" key="2">
    <source>
        <dbReference type="ARBA" id="ARBA00005810"/>
    </source>
</evidence>
<dbReference type="EMBL" id="MAAO01000016">
    <property type="protein sequence ID" value="OUR92893.1"/>
    <property type="molecule type" value="Genomic_DNA"/>
</dbReference>
<evidence type="ECO:0000256" key="4">
    <source>
        <dbReference type="ARBA" id="ARBA00016218"/>
    </source>
</evidence>
<evidence type="ECO:0000313" key="14">
    <source>
        <dbReference type="EMBL" id="OUR92893.1"/>
    </source>
</evidence>
<dbReference type="EC" id="2.7.6.3" evidence="3"/>
<keyword evidence="6" id="KW-0547">Nucleotide-binding</keyword>
<evidence type="ECO:0000259" key="13">
    <source>
        <dbReference type="Pfam" id="PF01288"/>
    </source>
</evidence>
<protein>
    <recommendedName>
        <fullName evidence="4">2-amino-4-hydroxy-6-hydroxymethyldihydropteridine pyrophosphokinase</fullName>
        <ecNumber evidence="3">2.7.6.3</ecNumber>
    </recommendedName>
    <alternativeName>
        <fullName evidence="11">6-hydroxymethyl-7,8-dihydropterin pyrophosphokinase</fullName>
    </alternativeName>
    <alternativeName>
        <fullName evidence="12">7,8-dihydro-6-hydroxymethylpterin-pyrophosphokinase</fullName>
    </alternativeName>
</protein>
<dbReference type="InterPro" id="IPR000550">
    <property type="entry name" value="Hppk"/>
</dbReference>
<dbReference type="Proteomes" id="UP000196531">
    <property type="component" value="Unassembled WGS sequence"/>
</dbReference>
<dbReference type="GO" id="GO:0005524">
    <property type="term" value="F:ATP binding"/>
    <property type="evidence" value="ECO:0007669"/>
    <property type="project" value="UniProtKB-KW"/>
</dbReference>
<dbReference type="GO" id="GO:0046654">
    <property type="term" value="P:tetrahydrofolate biosynthetic process"/>
    <property type="evidence" value="ECO:0007669"/>
    <property type="project" value="UniProtKB-UniPathway"/>
</dbReference>
<dbReference type="CDD" id="cd00483">
    <property type="entry name" value="HPPK"/>
    <property type="match status" value="1"/>
</dbReference>
<keyword evidence="9" id="KW-0289">Folate biosynthesis</keyword>
<dbReference type="PANTHER" id="PTHR43071:SF1">
    <property type="entry name" value="2-AMINO-4-HYDROXY-6-HYDROXYMETHYLDIHYDROPTERIDINE PYROPHOSPHOKINASE"/>
    <property type="match status" value="1"/>
</dbReference>
<dbReference type="Pfam" id="PF01288">
    <property type="entry name" value="HPPK"/>
    <property type="match status" value="1"/>
</dbReference>
<evidence type="ECO:0000256" key="5">
    <source>
        <dbReference type="ARBA" id="ARBA00022679"/>
    </source>
</evidence>
<dbReference type="NCBIfam" id="TIGR01498">
    <property type="entry name" value="folK"/>
    <property type="match status" value="1"/>
</dbReference>
<evidence type="ECO:0000256" key="11">
    <source>
        <dbReference type="ARBA" id="ARBA00029766"/>
    </source>
</evidence>
<evidence type="ECO:0000256" key="10">
    <source>
        <dbReference type="ARBA" id="ARBA00029409"/>
    </source>
</evidence>
<evidence type="ECO:0000256" key="9">
    <source>
        <dbReference type="ARBA" id="ARBA00022909"/>
    </source>
</evidence>
<comment type="function">
    <text evidence="10">Catalyzes the transfer of pyrophosphate from adenosine triphosphate (ATP) to 6-hydroxymethyl-7,8-dihydropterin, an enzymatic step in folate biosynthesis pathway.</text>
</comment>
<dbReference type="AlphaFoldDB" id="A0A1Y5F7M3"/>
<dbReference type="Gene3D" id="3.30.70.560">
    <property type="entry name" value="7,8-Dihydro-6-hydroxymethylpterin-pyrophosphokinase HPPK"/>
    <property type="match status" value="1"/>
</dbReference>
<sequence>MPLIIATGSNLGERELNLLNAQNCLEEHFQLVSKSRIYESSAVDYLSQPDFYNQVLEFETPALSPADTMTLLLDIEKQLGRERKIAQGPRVIDIDILFYDSVISNDEHILLPHPRLFERSFVVLPLRELNCFSDLQKKYFFPETFTNSARPIRLR</sequence>
<dbReference type="GO" id="GO:0016301">
    <property type="term" value="F:kinase activity"/>
    <property type="evidence" value="ECO:0007669"/>
    <property type="project" value="UniProtKB-KW"/>
</dbReference>
<proteinExistence type="inferred from homology"/>
<evidence type="ECO:0000256" key="8">
    <source>
        <dbReference type="ARBA" id="ARBA00022840"/>
    </source>
</evidence>
<comment type="pathway">
    <text evidence="1">Cofactor biosynthesis; tetrahydrofolate biosynthesis; 2-amino-4-hydroxy-6-hydroxymethyl-7,8-dihydropteridine diphosphate from 7,8-dihydroneopterin triphosphate: step 4/4.</text>
</comment>
<dbReference type="GO" id="GO:0003848">
    <property type="term" value="F:2-amino-4-hydroxy-6-hydroxymethyldihydropteridine diphosphokinase activity"/>
    <property type="evidence" value="ECO:0007669"/>
    <property type="project" value="UniProtKB-EC"/>
</dbReference>
<comment type="caution">
    <text evidence="14">The sequence shown here is derived from an EMBL/GenBank/DDBJ whole genome shotgun (WGS) entry which is preliminary data.</text>
</comment>
<evidence type="ECO:0000256" key="7">
    <source>
        <dbReference type="ARBA" id="ARBA00022777"/>
    </source>
</evidence>
<dbReference type="SUPFAM" id="SSF55083">
    <property type="entry name" value="6-hydroxymethyl-7,8-dihydropterin pyrophosphokinase, HPPK"/>
    <property type="match status" value="1"/>
</dbReference>
<organism evidence="14 15">
    <name type="scientific">Halobacteriovorax marinus</name>
    <dbReference type="NCBI Taxonomy" id="97084"/>
    <lineage>
        <taxon>Bacteria</taxon>
        <taxon>Pseudomonadati</taxon>
        <taxon>Bdellovibrionota</taxon>
        <taxon>Bacteriovoracia</taxon>
        <taxon>Bacteriovoracales</taxon>
        <taxon>Halobacteriovoraceae</taxon>
        <taxon>Halobacteriovorax</taxon>
    </lineage>
</organism>
<dbReference type="UniPathway" id="UPA00077">
    <property type="reaction ID" value="UER00155"/>
</dbReference>
<dbReference type="GO" id="GO:0046656">
    <property type="term" value="P:folic acid biosynthetic process"/>
    <property type="evidence" value="ECO:0007669"/>
    <property type="project" value="UniProtKB-KW"/>
</dbReference>
<evidence type="ECO:0000256" key="1">
    <source>
        <dbReference type="ARBA" id="ARBA00005051"/>
    </source>
</evidence>
<comment type="similarity">
    <text evidence="2">Belongs to the HPPK family.</text>
</comment>
<dbReference type="PANTHER" id="PTHR43071">
    <property type="entry name" value="2-AMINO-4-HYDROXY-6-HYDROXYMETHYLDIHYDROPTERIDINE PYROPHOSPHOKINASE"/>
    <property type="match status" value="1"/>
</dbReference>
<dbReference type="InterPro" id="IPR035907">
    <property type="entry name" value="Hppk_sf"/>
</dbReference>